<evidence type="ECO:0000313" key="1">
    <source>
        <dbReference type="EMBL" id="ADY61075.1"/>
    </source>
</evidence>
<sequence length="44" mass="4711">MTFGQKLLVRHRTPDSAGQPFSLDALTIVGTSVPLAAERSELAE</sequence>
<evidence type="ECO:0000313" key="2">
    <source>
        <dbReference type="Proteomes" id="UP000006860"/>
    </source>
</evidence>
<reference evidence="2" key="1">
    <citation type="submission" date="2011-02" db="EMBL/GenBank/DDBJ databases">
        <title>The complete genome of Planctomyces brasiliensis DSM 5305.</title>
        <authorList>
            <person name="Lucas S."/>
            <person name="Copeland A."/>
            <person name="Lapidus A."/>
            <person name="Bruce D."/>
            <person name="Goodwin L."/>
            <person name="Pitluck S."/>
            <person name="Kyrpides N."/>
            <person name="Mavromatis K."/>
            <person name="Pagani I."/>
            <person name="Ivanova N."/>
            <person name="Ovchinnikova G."/>
            <person name="Lu M."/>
            <person name="Detter J.C."/>
            <person name="Han C."/>
            <person name="Land M."/>
            <person name="Hauser L."/>
            <person name="Markowitz V."/>
            <person name="Cheng J.-F."/>
            <person name="Hugenholtz P."/>
            <person name="Woyke T."/>
            <person name="Wu D."/>
            <person name="Tindall B."/>
            <person name="Pomrenke H.G."/>
            <person name="Brambilla E."/>
            <person name="Klenk H.-P."/>
            <person name="Eisen J.A."/>
        </authorList>
    </citation>
    <scope>NUCLEOTIDE SEQUENCE [LARGE SCALE GENOMIC DNA]</scope>
    <source>
        <strain evidence="2">ATCC 49424 / DSM 5305 / JCM 21570 / NBRC 103401 / IFAM 1448</strain>
    </source>
</reference>
<dbReference type="EMBL" id="CP002546">
    <property type="protein sequence ID" value="ADY61075.1"/>
    <property type="molecule type" value="Genomic_DNA"/>
</dbReference>
<name>F0SN46_RUBBR</name>
<organism evidence="1 2">
    <name type="scientific">Rubinisphaera brasiliensis (strain ATCC 49424 / DSM 5305 / JCM 21570 / IAM 15109 / NBRC 103401 / IFAM 1448)</name>
    <name type="common">Planctomyces brasiliensis</name>
    <dbReference type="NCBI Taxonomy" id="756272"/>
    <lineage>
        <taxon>Bacteria</taxon>
        <taxon>Pseudomonadati</taxon>
        <taxon>Planctomycetota</taxon>
        <taxon>Planctomycetia</taxon>
        <taxon>Planctomycetales</taxon>
        <taxon>Planctomycetaceae</taxon>
        <taxon>Rubinisphaera</taxon>
    </lineage>
</organism>
<proteinExistence type="predicted"/>
<keyword evidence="2" id="KW-1185">Reference proteome</keyword>
<accession>F0SN46</accession>
<dbReference type="AlphaFoldDB" id="F0SN46"/>
<protein>
    <submittedName>
        <fullName evidence="1">Uncharacterized protein</fullName>
    </submittedName>
</protein>
<dbReference type="Proteomes" id="UP000006860">
    <property type="component" value="Chromosome"/>
</dbReference>
<dbReference type="HOGENOM" id="CLU_3221570_0_0_0"/>
<dbReference type="KEGG" id="pbs:Plabr_3478"/>
<gene>
    <name evidence="1" type="ordered locus">Plabr_3478</name>
</gene>